<keyword evidence="2" id="KW-1185">Reference proteome</keyword>
<proteinExistence type="predicted"/>
<dbReference type="PANTHER" id="PTHR43611:SF3">
    <property type="entry name" value="FLAVIN MONONUCLEOTIDE HYDROLASE 1, CHLOROPLATIC"/>
    <property type="match status" value="1"/>
</dbReference>
<dbReference type="NCBIfam" id="TIGR01509">
    <property type="entry name" value="HAD-SF-IA-v3"/>
    <property type="match status" value="1"/>
</dbReference>
<dbReference type="GO" id="GO:0016787">
    <property type="term" value="F:hydrolase activity"/>
    <property type="evidence" value="ECO:0007669"/>
    <property type="project" value="UniProtKB-KW"/>
</dbReference>
<accession>A0ABS4JA02</accession>
<dbReference type="Gene3D" id="3.40.50.1000">
    <property type="entry name" value="HAD superfamily/HAD-like"/>
    <property type="match status" value="1"/>
</dbReference>
<keyword evidence="1" id="KW-0378">Hydrolase</keyword>
<dbReference type="PANTHER" id="PTHR43611">
    <property type="entry name" value="ALPHA-D-GLUCOSE 1-PHOSPHATE PHOSPHATASE"/>
    <property type="match status" value="1"/>
</dbReference>
<sequence>MGFYGKRCSEITTKPELILDVAGVLATNFSPHFWRQLSIESGISFDQLDHYKKGIREDLWSGKVSEEEFWRRLCERIPSLNKDYVQAMLLSYIKPLPAIEEIPKWSKVANIHLLSNHRAEWIDHIINPVRSYVKSMTISSQTGSCKPNPEIYAAASTHLIDTSRVLFIDDQEKNFKEAKILGWHTLLADQEGEWIRKVMTYLRD</sequence>
<reference evidence="1 2" key="1">
    <citation type="submission" date="2021-03" db="EMBL/GenBank/DDBJ databases">
        <title>Genomic Encyclopedia of Type Strains, Phase IV (KMG-IV): sequencing the most valuable type-strain genomes for metagenomic binning, comparative biology and taxonomic classification.</title>
        <authorList>
            <person name="Goeker M."/>
        </authorList>
    </citation>
    <scope>NUCLEOTIDE SEQUENCE [LARGE SCALE GENOMIC DNA]</scope>
    <source>
        <strain evidence="1 2">DSM 26048</strain>
    </source>
</reference>
<evidence type="ECO:0000313" key="1">
    <source>
        <dbReference type="EMBL" id="MBP1996681.1"/>
    </source>
</evidence>
<dbReference type="Proteomes" id="UP001519287">
    <property type="component" value="Unassembled WGS sequence"/>
</dbReference>
<dbReference type="EMBL" id="JAGGLB010000054">
    <property type="protein sequence ID" value="MBP1996681.1"/>
    <property type="molecule type" value="Genomic_DNA"/>
</dbReference>
<dbReference type="SUPFAM" id="SSF56784">
    <property type="entry name" value="HAD-like"/>
    <property type="match status" value="1"/>
</dbReference>
<name>A0ABS4JA02_9BACL</name>
<dbReference type="InterPro" id="IPR023214">
    <property type="entry name" value="HAD_sf"/>
</dbReference>
<comment type="caution">
    <text evidence="1">The sequence shown here is derived from an EMBL/GenBank/DDBJ whole genome shotgun (WGS) entry which is preliminary data.</text>
</comment>
<evidence type="ECO:0000313" key="2">
    <source>
        <dbReference type="Proteomes" id="UP001519287"/>
    </source>
</evidence>
<organism evidence="1 2">
    <name type="scientific">Paenibacillus eucommiae</name>
    <dbReference type="NCBI Taxonomy" id="1355755"/>
    <lineage>
        <taxon>Bacteria</taxon>
        <taxon>Bacillati</taxon>
        <taxon>Bacillota</taxon>
        <taxon>Bacilli</taxon>
        <taxon>Bacillales</taxon>
        <taxon>Paenibacillaceae</taxon>
        <taxon>Paenibacillus</taxon>
    </lineage>
</organism>
<gene>
    <name evidence="1" type="ORF">J2Z66_008329</name>
</gene>
<protein>
    <submittedName>
        <fullName evidence="1">Hydrolase of the HAD superfamily</fullName>
    </submittedName>
</protein>
<dbReference type="InterPro" id="IPR036412">
    <property type="entry name" value="HAD-like_sf"/>
</dbReference>
<dbReference type="InterPro" id="IPR006439">
    <property type="entry name" value="HAD-SF_hydro_IA"/>
</dbReference>
<dbReference type="RefSeq" id="WP_245376199.1">
    <property type="nucleotide sequence ID" value="NZ_JAGGLB010000054.1"/>
</dbReference>
<dbReference type="Gene3D" id="1.10.150.240">
    <property type="entry name" value="Putative phosphatase, domain 2"/>
    <property type="match status" value="1"/>
</dbReference>
<dbReference type="InterPro" id="IPR023198">
    <property type="entry name" value="PGP-like_dom2"/>
</dbReference>